<dbReference type="InterPro" id="IPR019775">
    <property type="entry name" value="WD40_repeat_CS"/>
</dbReference>
<dbReference type="InterPro" id="IPR001680">
    <property type="entry name" value="WD40_rpt"/>
</dbReference>
<dbReference type="FunFam" id="2.130.10.10:FF:000541">
    <property type="entry name" value="PWP2, small subunit processome component"/>
    <property type="match status" value="1"/>
</dbReference>
<evidence type="ECO:0000256" key="5">
    <source>
        <dbReference type="ARBA" id="ARBA00023242"/>
    </source>
</evidence>
<evidence type="ECO:0000313" key="10">
    <source>
        <dbReference type="Proteomes" id="UP000472276"/>
    </source>
</evidence>
<keyword evidence="3 6" id="KW-0853">WD repeat</keyword>
<dbReference type="Ensembl" id="ENSOABT00000056152.2">
    <property type="protein sequence ID" value="ENSOABP00000054769.2"/>
    <property type="gene ID" value="ENSOABG00000024153.2"/>
</dbReference>
<feature type="repeat" description="WD" evidence="6">
    <location>
        <begin position="502"/>
        <end position="535"/>
    </location>
</feature>
<evidence type="ECO:0000256" key="1">
    <source>
        <dbReference type="ARBA" id="ARBA00004604"/>
    </source>
</evidence>
<reference evidence="9" key="1">
    <citation type="submission" date="2025-08" db="UniProtKB">
        <authorList>
            <consortium name="Ensembl"/>
        </authorList>
    </citation>
    <scope>IDENTIFICATION</scope>
</reference>
<evidence type="ECO:0000256" key="6">
    <source>
        <dbReference type="PROSITE-ProRule" id="PRU00221"/>
    </source>
</evidence>
<keyword evidence="10" id="KW-1185">Reference proteome</keyword>
<evidence type="ECO:0000313" key="9">
    <source>
        <dbReference type="Ensembl" id="ENSOABP00000054769.2"/>
    </source>
</evidence>
<dbReference type="FunFam" id="2.130.10.10:FF:001231">
    <property type="entry name" value="PWP2, small subunit processome component"/>
    <property type="match status" value="1"/>
</dbReference>
<dbReference type="InterPro" id="IPR011047">
    <property type="entry name" value="Quinoprotein_ADH-like_sf"/>
</dbReference>
<dbReference type="CTD" id="266990"/>
<gene>
    <name evidence="9" type="primary">pwp2h</name>
</gene>
<dbReference type="InterPro" id="IPR015943">
    <property type="entry name" value="WD40/YVTN_repeat-like_dom_sf"/>
</dbReference>
<feature type="repeat" description="WD" evidence="6">
    <location>
        <begin position="416"/>
        <end position="457"/>
    </location>
</feature>
<feature type="repeat" description="WD" evidence="6">
    <location>
        <begin position="374"/>
        <end position="415"/>
    </location>
</feature>
<keyword evidence="4" id="KW-0677">Repeat</keyword>
<protein>
    <recommendedName>
        <fullName evidence="8">Small-subunit processome Utp12 domain-containing protein</fullName>
    </recommendedName>
</protein>
<dbReference type="GO" id="GO:0034388">
    <property type="term" value="C:Pwp2p-containing subcomplex of 90S preribosome"/>
    <property type="evidence" value="ECO:0007669"/>
    <property type="project" value="TreeGrafter"/>
</dbReference>
<evidence type="ECO:0000259" key="8">
    <source>
        <dbReference type="Pfam" id="PF04003"/>
    </source>
</evidence>
<comment type="similarity">
    <text evidence="2">Belongs to the WD repeat PWP2 family.</text>
</comment>
<dbReference type="Proteomes" id="UP000472276">
    <property type="component" value="Unassembled WGS sequence"/>
</dbReference>
<dbReference type="PROSITE" id="PS50082">
    <property type="entry name" value="WD_REPEATS_2"/>
    <property type="match status" value="4"/>
</dbReference>
<name>A0A668VVZ4_OREAU</name>
<dbReference type="FunFam" id="2.130.10.10:FF:000499">
    <property type="entry name" value="PWP2, small subunit processome component"/>
    <property type="match status" value="1"/>
</dbReference>
<dbReference type="InterPro" id="IPR020472">
    <property type="entry name" value="WD40_PAC1"/>
</dbReference>
<feature type="compositionally biased region" description="Acidic residues" evidence="7">
    <location>
        <begin position="893"/>
        <end position="921"/>
    </location>
</feature>
<dbReference type="PANTHER" id="PTHR19858:SF0">
    <property type="entry name" value="PERIODIC TRYPTOPHAN PROTEIN 2 HOMOLOG"/>
    <property type="match status" value="1"/>
</dbReference>
<dbReference type="InterPro" id="IPR027145">
    <property type="entry name" value="PWP2"/>
</dbReference>
<dbReference type="GeneID" id="116327536"/>
<evidence type="ECO:0000256" key="7">
    <source>
        <dbReference type="SAM" id="MobiDB-lite"/>
    </source>
</evidence>
<dbReference type="SMART" id="SM00320">
    <property type="entry name" value="WD40"/>
    <property type="match status" value="12"/>
</dbReference>
<feature type="domain" description="Small-subunit processome Utp12" evidence="8">
    <location>
        <begin position="775"/>
        <end position="878"/>
    </location>
</feature>
<dbReference type="SUPFAM" id="SSF50969">
    <property type="entry name" value="YVTN repeat-like/Quinoprotein amine dehydrogenase"/>
    <property type="match status" value="1"/>
</dbReference>
<sequence length="921" mass="102987">MKFAYRFSNLLGAVYRQGNLNFSKDGNAVISPVGNRISVFDLKNNTSETLPFSTTKNISCVGLSPDGSLAIVVDEDGAAVLVSLITRAILHHFHFHKPVSSIRFSPDGRKFIVTKENVALMYHAPGKKREFNAFVLDKSYYGPYDETTCIDWTDDSKCFVVGSKDMSTWVFGAERWANLIYYSLGGHKDIIVGCFFEKDSLDLYTVSQDGTLCVWESDTELDGLILKKSQDKPKIPRQGEEEEEEEGEERDKVEGEEGEVIRGKVETAKEREKKKNVRYKMMSKHFFNKEGDFNNLTAAAYHKPNHILVTGFASGIFHLHELPEFNLIHSLSISDQRIASVAINSSGDWIGFGCSRMGQLLVWEWQSESYVFKQQGHFNNMASLAYSPDGQYIVTGGDDSKVKVWNTNTGLCFVTFTEHTSSVTNVTFTSSGFVIVSASLDGTVRAFDLHRYRNFRTFTSPRPAQFSSLAVDVSGELVSAGAQDSFEIFLWSMQTGRLLEVLAGHEGPVSCLCFSPVQSVLASCSWDRTVRLWDMLDSWQTKETLPLTSDGLAVTYRADGQELAVATLNGEISFWNPHTATQNGSVAGRHDLQTGRKETDKITAKQSAKGKSFTSLCYSADGESVLAGGQSKFVCIYNIKEQMLMKKFEISCNLSFDAMEEFLDRRKMTEFGSLALVDEGAGDGDGVSISLPGVRRGDMSSRHFRPEIRVSSLRFSPTGRSWAATTTEGLLVYSLDGSLVFDPYDLDLDVTPASIRKQLRLQEWASAIVLAFRLNEKALKQEVLEKVPHEQIPVVCGSLPDIYVEKLLGFIATCLEKSGHLQFYMTWAQNLLMLHGQKLKNRSGAILPTLQALQKSIQRHFDDLSKLCDFNMYNIRYAVALSKQRGLKRAAEEETEDQEEEDEELSEEMSEASLEDAEMML</sequence>
<feature type="region of interest" description="Disordered" evidence="7">
    <location>
        <begin position="886"/>
        <end position="921"/>
    </location>
</feature>
<dbReference type="PROSITE" id="PS50294">
    <property type="entry name" value="WD_REPEATS_REGION"/>
    <property type="match status" value="3"/>
</dbReference>
<dbReference type="InterPro" id="IPR011044">
    <property type="entry name" value="Quino_amine_DH_bsu"/>
</dbReference>
<feature type="compositionally biased region" description="Basic and acidic residues" evidence="7">
    <location>
        <begin position="249"/>
        <end position="259"/>
    </location>
</feature>
<dbReference type="Pfam" id="PF04003">
    <property type="entry name" value="Utp12"/>
    <property type="match status" value="1"/>
</dbReference>
<dbReference type="RefSeq" id="XP_031605027.2">
    <property type="nucleotide sequence ID" value="XM_031749167.2"/>
</dbReference>
<dbReference type="FunFam" id="2.130.10.10:FF:001388">
    <property type="entry name" value="PWP2 small subunit processome component"/>
    <property type="match status" value="1"/>
</dbReference>
<dbReference type="Pfam" id="PF00400">
    <property type="entry name" value="WD40"/>
    <property type="match status" value="4"/>
</dbReference>
<proteinExistence type="inferred from homology"/>
<evidence type="ECO:0000256" key="3">
    <source>
        <dbReference type="ARBA" id="ARBA00022574"/>
    </source>
</evidence>
<evidence type="ECO:0000256" key="4">
    <source>
        <dbReference type="ARBA" id="ARBA00022737"/>
    </source>
</evidence>
<dbReference type="PRINTS" id="PR00320">
    <property type="entry name" value="GPROTEINBRPT"/>
</dbReference>
<feature type="region of interest" description="Disordered" evidence="7">
    <location>
        <begin position="232"/>
        <end position="259"/>
    </location>
</feature>
<comment type="subcellular location">
    <subcellularLocation>
        <location evidence="1">Nucleus</location>
        <location evidence="1">Nucleolus</location>
    </subcellularLocation>
</comment>
<organism evidence="9 10">
    <name type="scientific">Oreochromis aureus</name>
    <name type="common">Israeli tilapia</name>
    <name type="synonym">Chromis aureus</name>
    <dbReference type="NCBI Taxonomy" id="47969"/>
    <lineage>
        <taxon>Eukaryota</taxon>
        <taxon>Metazoa</taxon>
        <taxon>Chordata</taxon>
        <taxon>Craniata</taxon>
        <taxon>Vertebrata</taxon>
        <taxon>Euteleostomi</taxon>
        <taxon>Actinopterygii</taxon>
        <taxon>Neopterygii</taxon>
        <taxon>Teleostei</taxon>
        <taxon>Neoteleostei</taxon>
        <taxon>Acanthomorphata</taxon>
        <taxon>Ovalentaria</taxon>
        <taxon>Cichlomorphae</taxon>
        <taxon>Cichliformes</taxon>
        <taxon>Cichlidae</taxon>
        <taxon>African cichlids</taxon>
        <taxon>Pseudocrenilabrinae</taxon>
        <taxon>Oreochromini</taxon>
        <taxon>Oreochromis</taxon>
    </lineage>
</organism>
<dbReference type="SUPFAM" id="SSF50998">
    <property type="entry name" value="Quinoprotein alcohol dehydrogenase-like"/>
    <property type="match status" value="1"/>
</dbReference>
<dbReference type="CDD" id="cd00200">
    <property type="entry name" value="WD40"/>
    <property type="match status" value="1"/>
</dbReference>
<dbReference type="PROSITE" id="PS00678">
    <property type="entry name" value="WD_REPEATS_1"/>
    <property type="match status" value="2"/>
</dbReference>
<dbReference type="AlphaFoldDB" id="A0A668VVZ4"/>
<dbReference type="GO" id="GO:0032040">
    <property type="term" value="C:small-subunit processome"/>
    <property type="evidence" value="ECO:0007669"/>
    <property type="project" value="TreeGrafter"/>
</dbReference>
<dbReference type="GO" id="GO:0000462">
    <property type="term" value="P:maturation of SSU-rRNA from tricistronic rRNA transcript (SSU-rRNA, 5.8S rRNA, LSU-rRNA)"/>
    <property type="evidence" value="ECO:0007669"/>
    <property type="project" value="TreeGrafter"/>
</dbReference>
<keyword evidence="5" id="KW-0539">Nucleus</keyword>
<dbReference type="KEGG" id="oau:116327536"/>
<dbReference type="OMA" id="VYEWQSE"/>
<accession>A0A668VVZ4</accession>
<dbReference type="InterPro" id="IPR007148">
    <property type="entry name" value="SSU_processome_Utp12"/>
</dbReference>
<dbReference type="GO" id="GO:0000028">
    <property type="term" value="P:ribosomal small subunit assembly"/>
    <property type="evidence" value="ECO:0007669"/>
    <property type="project" value="TreeGrafter"/>
</dbReference>
<dbReference type="Gene3D" id="2.130.10.10">
    <property type="entry name" value="YVTN repeat-like/Quinoprotein amine dehydrogenase"/>
    <property type="match status" value="4"/>
</dbReference>
<reference evidence="9" key="2">
    <citation type="submission" date="2025-09" db="UniProtKB">
        <authorList>
            <consortium name="Ensembl"/>
        </authorList>
    </citation>
    <scope>IDENTIFICATION</scope>
</reference>
<dbReference type="PANTHER" id="PTHR19858">
    <property type="entry name" value="WD40 REPEAT PROTEIN"/>
    <property type="match status" value="1"/>
</dbReference>
<feature type="repeat" description="WD" evidence="6">
    <location>
        <begin position="184"/>
        <end position="216"/>
    </location>
</feature>
<evidence type="ECO:0000256" key="2">
    <source>
        <dbReference type="ARBA" id="ARBA00010226"/>
    </source>
</evidence>